<dbReference type="PROSITE" id="PS01036">
    <property type="entry name" value="HSP70_3"/>
    <property type="match status" value="1"/>
</dbReference>
<dbReference type="SUPFAM" id="SSF100934">
    <property type="entry name" value="Heat shock protein 70kD (HSP70), C-terminal subdomain"/>
    <property type="match status" value="1"/>
</dbReference>
<keyword evidence="4" id="KW-0175">Coiled coil</keyword>
<dbReference type="CDD" id="cd10234">
    <property type="entry name" value="ASKHA_NBD_HSP70_DnaK-like"/>
    <property type="match status" value="1"/>
</dbReference>
<dbReference type="HAMAP" id="MF_00332">
    <property type="entry name" value="DnaK"/>
    <property type="match status" value="1"/>
</dbReference>
<protein>
    <submittedName>
        <fullName evidence="6">Stromal 70 kDa heat shock-related protein, chloroplastic</fullName>
    </submittedName>
</protein>
<evidence type="ECO:0000256" key="4">
    <source>
        <dbReference type="SAM" id="Coils"/>
    </source>
</evidence>
<evidence type="ECO:0000313" key="7">
    <source>
        <dbReference type="Proteomes" id="UP000288805"/>
    </source>
</evidence>
<keyword evidence="1 3" id="KW-0547">Nucleotide-binding</keyword>
<dbReference type="GO" id="GO:0051082">
    <property type="term" value="F:unfolded protein binding"/>
    <property type="evidence" value="ECO:0007669"/>
    <property type="project" value="InterPro"/>
</dbReference>
<dbReference type="EMBL" id="QGNW01002718">
    <property type="protein sequence ID" value="RVW12221.1"/>
    <property type="molecule type" value="Genomic_DNA"/>
</dbReference>
<dbReference type="InterPro" id="IPR012725">
    <property type="entry name" value="Chaperone_DnaK"/>
</dbReference>
<evidence type="ECO:0000313" key="6">
    <source>
        <dbReference type="EMBL" id="RVW12221.1"/>
    </source>
</evidence>
<feature type="compositionally biased region" description="Acidic residues" evidence="5">
    <location>
        <begin position="736"/>
        <end position="746"/>
    </location>
</feature>
<dbReference type="Gene3D" id="1.20.1270.10">
    <property type="match status" value="1"/>
</dbReference>
<dbReference type="Gene3D" id="2.60.34.10">
    <property type="entry name" value="Substrate Binding Domain Of DNAk, Chain A, domain 1"/>
    <property type="match status" value="1"/>
</dbReference>
<dbReference type="InterPro" id="IPR018181">
    <property type="entry name" value="Heat_shock_70_CS"/>
</dbReference>
<keyword evidence="6" id="KW-0346">Stress response</keyword>
<dbReference type="InterPro" id="IPR029048">
    <property type="entry name" value="HSP70_C_sf"/>
</dbReference>
<dbReference type="Gene3D" id="3.90.640.10">
    <property type="entry name" value="Actin, Chain A, domain 4"/>
    <property type="match status" value="1"/>
</dbReference>
<dbReference type="PRINTS" id="PR00301">
    <property type="entry name" value="HEATSHOCK70"/>
</dbReference>
<organism evidence="6 7">
    <name type="scientific">Vitis vinifera</name>
    <name type="common">Grape</name>
    <dbReference type="NCBI Taxonomy" id="29760"/>
    <lineage>
        <taxon>Eukaryota</taxon>
        <taxon>Viridiplantae</taxon>
        <taxon>Streptophyta</taxon>
        <taxon>Embryophyta</taxon>
        <taxon>Tracheophyta</taxon>
        <taxon>Spermatophyta</taxon>
        <taxon>Magnoliopsida</taxon>
        <taxon>eudicotyledons</taxon>
        <taxon>Gunneridae</taxon>
        <taxon>Pentapetalae</taxon>
        <taxon>rosids</taxon>
        <taxon>Vitales</taxon>
        <taxon>Vitaceae</taxon>
        <taxon>Viteae</taxon>
        <taxon>Vitis</taxon>
    </lineage>
</organism>
<keyword evidence="2 3" id="KW-0067">ATP-binding</keyword>
<sequence length="746" mass="80603">MASSAHVLGSFLTFSHEPNKPNARTWKPFLGQTLRLNSDSQRLCKQVRKKASFHVVNEKVVGIDLGTTNSAVAAMEGGKPTIVTNAEGQRTTPSVVAYTKNGDMLVGQIAKRQAVVNPENTFFSVKRFIGRKMDEVGEEAKQVSYKVVRDENGNVKLECPVLAKLFAAEEISAQVLRKLADDASKFLNDKVTKAVVTVPAYFNDSQRTATKDAGRIAGLEVLRIINEPTAASLAYGFEKKNNETILVFDLGGGTFDVSGIYFNCESRCRAASCYFFDDSLNALGTTSMEKDRENKKQIKISLRLTVIKYENSSPVLEVGDGVFEVLSTSGDTHLGGDDFDKRIVDWLAQNFKRDEGIDLLKDKQALQRLTETAEKAKIELSSLTQTNISLPFITATSEGPKHIETTLTRAKFEELCSDLLDRLRTPVETALRDAKLSFKDLDEVILVGGSTRIPAVQDLVRKMTGKEPNVTVNPDEVVALGAAVQAGVLAGDVSNIVLLDVTPLSLGLETLGGVMTKIIPRNTTLPTSKSEVFSTAADGQTSVEINVLQGEREFVRDNKSLGSFRLDGIPPAPRGVPQIEVKFDIDANGILSVTAVDKGTGKKQDITITGASTLPNDEVDRMVKEAEKFAKEDKEKRDAIDTKNQADSVVYQTEKQLKELGDKVPAPVKGKVEAKLKELKDAISSGSTTQTIKDAMAALNQEVMQIGQSLYSQAGAPGAGAGAGAAGSTDSKPDGDVIDADFTESK</sequence>
<dbReference type="PROSITE" id="PS00297">
    <property type="entry name" value="HSP70_1"/>
    <property type="match status" value="1"/>
</dbReference>
<feature type="region of interest" description="Disordered" evidence="5">
    <location>
        <begin position="713"/>
        <end position="746"/>
    </location>
</feature>
<feature type="coiled-coil region" evidence="4">
    <location>
        <begin position="359"/>
        <end position="386"/>
    </location>
</feature>
<evidence type="ECO:0000256" key="3">
    <source>
        <dbReference type="RuleBase" id="RU003322"/>
    </source>
</evidence>
<dbReference type="GO" id="GO:0005524">
    <property type="term" value="F:ATP binding"/>
    <property type="evidence" value="ECO:0007669"/>
    <property type="project" value="UniProtKB-KW"/>
</dbReference>
<dbReference type="InterPro" id="IPR013126">
    <property type="entry name" value="Hsp_70_fam"/>
</dbReference>
<dbReference type="FunFam" id="1.20.1270.10:FF:000001">
    <property type="entry name" value="Molecular chaperone DnaK"/>
    <property type="match status" value="1"/>
</dbReference>
<dbReference type="SUPFAM" id="SSF53067">
    <property type="entry name" value="Actin-like ATPase domain"/>
    <property type="match status" value="2"/>
</dbReference>
<gene>
    <name evidence="6" type="primary">HSP70_8</name>
    <name evidence="6" type="ORF">CK203_084263</name>
</gene>
<evidence type="ECO:0000256" key="1">
    <source>
        <dbReference type="ARBA" id="ARBA00022741"/>
    </source>
</evidence>
<reference evidence="6 7" key="1">
    <citation type="journal article" date="2018" name="PLoS Genet.">
        <title>Population sequencing reveals clonal diversity and ancestral inbreeding in the grapevine cultivar Chardonnay.</title>
        <authorList>
            <person name="Roach M.J."/>
            <person name="Johnson D.L."/>
            <person name="Bohlmann J."/>
            <person name="van Vuuren H.J."/>
            <person name="Jones S.J."/>
            <person name="Pretorius I.S."/>
            <person name="Schmidt S.A."/>
            <person name="Borneman A.R."/>
        </authorList>
    </citation>
    <scope>NUCLEOTIDE SEQUENCE [LARGE SCALE GENOMIC DNA]</scope>
    <source>
        <strain evidence="7">cv. Chardonnay</strain>
        <tissue evidence="6">Leaf</tissue>
    </source>
</reference>
<dbReference type="FunFam" id="3.90.640.10:FF:000003">
    <property type="entry name" value="Molecular chaperone DnaK"/>
    <property type="match status" value="1"/>
</dbReference>
<dbReference type="AlphaFoldDB" id="A0A438BMP7"/>
<dbReference type="Pfam" id="PF00012">
    <property type="entry name" value="HSP70"/>
    <property type="match status" value="2"/>
</dbReference>
<comment type="caution">
    <text evidence="6">The sequence shown here is derived from an EMBL/GenBank/DDBJ whole genome shotgun (WGS) entry which is preliminary data.</text>
</comment>
<dbReference type="InterPro" id="IPR043129">
    <property type="entry name" value="ATPase_NBD"/>
</dbReference>
<comment type="similarity">
    <text evidence="3">Belongs to the heat shock protein 70 family.</text>
</comment>
<dbReference type="Proteomes" id="UP000288805">
    <property type="component" value="Unassembled WGS sequence"/>
</dbReference>
<dbReference type="GO" id="GO:0140662">
    <property type="term" value="F:ATP-dependent protein folding chaperone"/>
    <property type="evidence" value="ECO:0007669"/>
    <property type="project" value="InterPro"/>
</dbReference>
<evidence type="ECO:0000256" key="2">
    <source>
        <dbReference type="ARBA" id="ARBA00022840"/>
    </source>
</evidence>
<dbReference type="InterPro" id="IPR029047">
    <property type="entry name" value="HSP70_peptide-bd_sf"/>
</dbReference>
<dbReference type="SUPFAM" id="SSF100920">
    <property type="entry name" value="Heat shock protein 70kD (HSP70), peptide-binding domain"/>
    <property type="match status" value="1"/>
</dbReference>
<evidence type="ECO:0000256" key="5">
    <source>
        <dbReference type="SAM" id="MobiDB-lite"/>
    </source>
</evidence>
<name>A0A438BMP7_VITVI</name>
<dbReference type="FunFam" id="3.30.420.40:FF:000004">
    <property type="entry name" value="Molecular chaperone DnaK"/>
    <property type="match status" value="1"/>
</dbReference>
<proteinExistence type="inferred from homology"/>
<dbReference type="Gene3D" id="3.30.420.40">
    <property type="match status" value="4"/>
</dbReference>
<dbReference type="GO" id="GO:0009408">
    <property type="term" value="P:response to heat"/>
    <property type="evidence" value="ECO:0007669"/>
    <property type="project" value="UniProtKB-ARBA"/>
</dbReference>
<dbReference type="FunFam" id="2.60.34.10:FF:000014">
    <property type="entry name" value="Chaperone protein DnaK HSP70"/>
    <property type="match status" value="1"/>
</dbReference>
<accession>A0A438BMP7</accession>
<dbReference type="PANTHER" id="PTHR19375">
    <property type="entry name" value="HEAT SHOCK PROTEIN 70KDA"/>
    <property type="match status" value="1"/>
</dbReference>